<dbReference type="Proteomes" id="UP000821837">
    <property type="component" value="Chromosome 3"/>
</dbReference>
<keyword evidence="2" id="KW-1185">Reference proteome</keyword>
<reference evidence="1" key="2">
    <citation type="submission" date="2021-09" db="EMBL/GenBank/DDBJ databases">
        <authorList>
            <person name="Jia N."/>
            <person name="Wang J."/>
            <person name="Shi W."/>
            <person name="Du L."/>
            <person name="Sun Y."/>
            <person name="Zhan W."/>
            <person name="Jiang J."/>
            <person name="Wang Q."/>
            <person name="Zhang B."/>
            <person name="Ji P."/>
            <person name="Sakyi L.B."/>
            <person name="Cui X."/>
            <person name="Yuan T."/>
            <person name="Jiang B."/>
            <person name="Yang W."/>
            <person name="Lam T.T.-Y."/>
            <person name="Chang Q."/>
            <person name="Ding S."/>
            <person name="Wang X."/>
            <person name="Zhu J."/>
            <person name="Ruan X."/>
            <person name="Zhao L."/>
            <person name="Wei J."/>
            <person name="Que T."/>
            <person name="Du C."/>
            <person name="Cheng J."/>
            <person name="Dai P."/>
            <person name="Han X."/>
            <person name="Huang E."/>
            <person name="Gao Y."/>
            <person name="Liu J."/>
            <person name="Shao H."/>
            <person name="Ye R."/>
            <person name="Li L."/>
            <person name="Wei W."/>
            <person name="Wang X."/>
            <person name="Wang C."/>
            <person name="Huo Q."/>
            <person name="Li W."/>
            <person name="Guo W."/>
            <person name="Chen H."/>
            <person name="Chen S."/>
            <person name="Zhou L."/>
            <person name="Zhou L."/>
            <person name="Ni X."/>
            <person name="Tian J."/>
            <person name="Zhou Y."/>
            <person name="Sheng Y."/>
            <person name="Liu T."/>
            <person name="Pan Y."/>
            <person name="Xia L."/>
            <person name="Li J."/>
            <person name="Zhao F."/>
            <person name="Cao W."/>
        </authorList>
    </citation>
    <scope>NUCLEOTIDE SEQUENCE</scope>
    <source>
        <strain evidence="1">Rsan-2018</strain>
        <tissue evidence="1">Larvae</tissue>
    </source>
</reference>
<gene>
    <name evidence="1" type="ORF">HPB52_008301</name>
</gene>
<evidence type="ECO:0000313" key="1">
    <source>
        <dbReference type="EMBL" id="KAH7961367.1"/>
    </source>
</evidence>
<dbReference type="EMBL" id="JABSTV010001249">
    <property type="protein sequence ID" value="KAH7961367.1"/>
    <property type="molecule type" value="Genomic_DNA"/>
</dbReference>
<sequence>MVQVRKGYGDPNTKLAELFKVVKLATKEAVLKTIGYTTESGAMEIAAIADGIPYLERRDETKPGRPGRAWRILRRTGVPDQALRRVPAVDVRAGPTESGHGAEAAGVRYNGLLSGLGATPGASYRQDEVDVGDATAPYWKAKLGWILQQIGKFLQQSAPSYSSEDGAVKPQDITAGQIRKVAEVLNKAADAVEKGDDFNLF</sequence>
<proteinExistence type="predicted"/>
<organism evidence="1 2">
    <name type="scientific">Rhipicephalus sanguineus</name>
    <name type="common">Brown dog tick</name>
    <name type="synonym">Ixodes sanguineus</name>
    <dbReference type="NCBI Taxonomy" id="34632"/>
    <lineage>
        <taxon>Eukaryota</taxon>
        <taxon>Metazoa</taxon>
        <taxon>Ecdysozoa</taxon>
        <taxon>Arthropoda</taxon>
        <taxon>Chelicerata</taxon>
        <taxon>Arachnida</taxon>
        <taxon>Acari</taxon>
        <taxon>Parasitiformes</taxon>
        <taxon>Ixodida</taxon>
        <taxon>Ixodoidea</taxon>
        <taxon>Ixodidae</taxon>
        <taxon>Rhipicephalinae</taxon>
        <taxon>Rhipicephalus</taxon>
        <taxon>Rhipicephalus</taxon>
    </lineage>
</organism>
<accession>A0A9D4PYR4</accession>
<comment type="caution">
    <text evidence="1">The sequence shown here is derived from an EMBL/GenBank/DDBJ whole genome shotgun (WGS) entry which is preliminary data.</text>
</comment>
<name>A0A9D4PYR4_RHISA</name>
<reference evidence="1" key="1">
    <citation type="journal article" date="2020" name="Cell">
        <title>Large-Scale Comparative Analyses of Tick Genomes Elucidate Their Genetic Diversity and Vector Capacities.</title>
        <authorList>
            <consortium name="Tick Genome and Microbiome Consortium (TIGMIC)"/>
            <person name="Jia N."/>
            <person name="Wang J."/>
            <person name="Shi W."/>
            <person name="Du L."/>
            <person name="Sun Y."/>
            <person name="Zhan W."/>
            <person name="Jiang J.F."/>
            <person name="Wang Q."/>
            <person name="Zhang B."/>
            <person name="Ji P."/>
            <person name="Bell-Sakyi L."/>
            <person name="Cui X.M."/>
            <person name="Yuan T.T."/>
            <person name="Jiang B.G."/>
            <person name="Yang W.F."/>
            <person name="Lam T.T."/>
            <person name="Chang Q.C."/>
            <person name="Ding S.J."/>
            <person name="Wang X.J."/>
            <person name="Zhu J.G."/>
            <person name="Ruan X.D."/>
            <person name="Zhao L."/>
            <person name="Wei J.T."/>
            <person name="Ye R.Z."/>
            <person name="Que T.C."/>
            <person name="Du C.H."/>
            <person name="Zhou Y.H."/>
            <person name="Cheng J.X."/>
            <person name="Dai P.F."/>
            <person name="Guo W.B."/>
            <person name="Han X.H."/>
            <person name="Huang E.J."/>
            <person name="Li L.F."/>
            <person name="Wei W."/>
            <person name="Gao Y.C."/>
            <person name="Liu J.Z."/>
            <person name="Shao H.Z."/>
            <person name="Wang X."/>
            <person name="Wang C.C."/>
            <person name="Yang T.C."/>
            <person name="Huo Q.B."/>
            <person name="Li W."/>
            <person name="Chen H.Y."/>
            <person name="Chen S.E."/>
            <person name="Zhou L.G."/>
            <person name="Ni X.B."/>
            <person name="Tian J.H."/>
            <person name="Sheng Y."/>
            <person name="Liu T."/>
            <person name="Pan Y.S."/>
            <person name="Xia L.Y."/>
            <person name="Li J."/>
            <person name="Zhao F."/>
            <person name="Cao W.C."/>
        </authorList>
    </citation>
    <scope>NUCLEOTIDE SEQUENCE</scope>
    <source>
        <strain evidence="1">Rsan-2018</strain>
    </source>
</reference>
<protein>
    <submittedName>
        <fullName evidence="1">Uncharacterized protein</fullName>
    </submittedName>
</protein>
<evidence type="ECO:0000313" key="2">
    <source>
        <dbReference type="Proteomes" id="UP000821837"/>
    </source>
</evidence>
<dbReference type="AlphaFoldDB" id="A0A9D4PYR4"/>